<dbReference type="OrthoDB" id="241125at2157"/>
<keyword evidence="1" id="KW-1133">Transmembrane helix</keyword>
<gene>
    <name evidence="3" type="ORF">EI982_18120</name>
</gene>
<dbReference type="RefSeq" id="WP_157691019.1">
    <property type="nucleotide sequence ID" value="NZ_CP034345.1"/>
</dbReference>
<proteinExistence type="predicted"/>
<evidence type="ECO:0000313" key="3">
    <source>
        <dbReference type="EMBL" id="QGX96558.1"/>
    </source>
</evidence>
<dbReference type="InterPro" id="IPR057169">
    <property type="entry name" value="DUF7847"/>
</dbReference>
<accession>A0A6B9F7Y7</accession>
<keyword evidence="1" id="KW-0812">Transmembrane</keyword>
<dbReference type="EMBL" id="CP034345">
    <property type="protein sequence ID" value="QGX96558.1"/>
    <property type="molecule type" value="Genomic_DNA"/>
</dbReference>
<dbReference type="Proteomes" id="UP000428325">
    <property type="component" value="Chromosome"/>
</dbReference>
<dbReference type="Pfam" id="PF25231">
    <property type="entry name" value="DUF7847"/>
    <property type="match status" value="1"/>
</dbReference>
<feature type="transmembrane region" description="Helical" evidence="1">
    <location>
        <begin position="20"/>
        <end position="37"/>
    </location>
</feature>
<feature type="transmembrane region" description="Helical" evidence="1">
    <location>
        <begin position="125"/>
        <end position="148"/>
    </location>
</feature>
<evidence type="ECO:0000259" key="2">
    <source>
        <dbReference type="Pfam" id="PF25231"/>
    </source>
</evidence>
<reference evidence="3 4" key="1">
    <citation type="submission" date="2018-12" db="EMBL/GenBank/DDBJ databases">
        <title>Complete genome sequence of Haloplanus rallus MBLA0036.</title>
        <authorList>
            <person name="Nam Y.-d."/>
            <person name="Kang J."/>
            <person name="Chung W.-H."/>
            <person name="Park Y.S."/>
        </authorList>
    </citation>
    <scope>NUCLEOTIDE SEQUENCE [LARGE SCALE GENOMIC DNA]</scope>
    <source>
        <strain evidence="3 4">MBLA0036</strain>
    </source>
</reference>
<organism evidence="3 4">
    <name type="scientific">Haloplanus rallus</name>
    <dbReference type="NCBI Taxonomy" id="1816183"/>
    <lineage>
        <taxon>Archaea</taxon>
        <taxon>Methanobacteriati</taxon>
        <taxon>Methanobacteriota</taxon>
        <taxon>Stenosarchaea group</taxon>
        <taxon>Halobacteria</taxon>
        <taxon>Halobacteriales</taxon>
        <taxon>Haloferacaceae</taxon>
        <taxon>Haloplanus</taxon>
    </lineage>
</organism>
<dbReference type="KEGG" id="hra:EI982_18120"/>
<keyword evidence="1" id="KW-0472">Membrane</keyword>
<protein>
    <recommendedName>
        <fullName evidence="2">DUF7847 domain-containing protein</fullName>
    </recommendedName>
</protein>
<name>A0A6B9F7Y7_9EURY</name>
<feature type="transmembrane region" description="Helical" evidence="1">
    <location>
        <begin position="181"/>
        <end position="207"/>
    </location>
</feature>
<keyword evidence="4" id="KW-1185">Reference proteome</keyword>
<sequence>MSAIESLRTAVGTLRRHPVLVLGGACYGLVVMPQRALQLAGVPIAPALLQMLTFFLTPFVLAGVVGMARTALGGETSVDELVAVGKDRYVDLLLATLLAFGIKLAFGIVLVVLAVALLVTGGSGTAALVGAALVVVVVLVYLAVLMLIQFYPVIVVVDDAGPVDAVTDSVEFVRSNPVGTLGFTAVTLLLGALAALPVTGVAAYSFATSDAGSGGSPGPIGGGMSPGSPGAGAGTTNGTAALGDALASGGLGLSTPEVLALSLVSVAATALLVAFRLTYATAFYRSNARSIEERVLDEEW</sequence>
<feature type="transmembrane region" description="Helical" evidence="1">
    <location>
        <begin position="92"/>
        <end position="119"/>
    </location>
</feature>
<evidence type="ECO:0000256" key="1">
    <source>
        <dbReference type="SAM" id="Phobius"/>
    </source>
</evidence>
<feature type="domain" description="DUF7847" evidence="2">
    <location>
        <begin position="1"/>
        <end position="286"/>
    </location>
</feature>
<feature type="transmembrane region" description="Helical" evidence="1">
    <location>
        <begin position="49"/>
        <end position="72"/>
    </location>
</feature>
<dbReference type="AlphaFoldDB" id="A0A6B9F7Y7"/>
<dbReference type="GeneID" id="99244451"/>
<evidence type="ECO:0000313" key="4">
    <source>
        <dbReference type="Proteomes" id="UP000428325"/>
    </source>
</evidence>
<feature type="transmembrane region" description="Helical" evidence="1">
    <location>
        <begin position="258"/>
        <end position="279"/>
    </location>
</feature>